<protein>
    <recommendedName>
        <fullName evidence="3">Phage minor structural protein</fullName>
    </recommendedName>
</protein>
<name>A0ABY8V3F8_9BACI</name>
<evidence type="ECO:0000313" key="2">
    <source>
        <dbReference type="Proteomes" id="UP001236652"/>
    </source>
</evidence>
<dbReference type="EMBL" id="CP126447">
    <property type="protein sequence ID" value="WIG00295.1"/>
    <property type="molecule type" value="Genomic_DNA"/>
</dbReference>
<sequence length="497" mass="56166">MEKNLAIEIQGRTFLVKESSLSIKKDVKSVPTVEFVIVDKDGVMNNLNFMDGEQIYIYDTRGSKDKQNWTVYYRCFVSKSKKRKRKTYTTYTIKAVGPDKVTTANLVYKDYTDVSVDVIIDDLVSIYLPQLNGTNVDVSSVIDYENFDNIRVNEVLNRLAERTNSFWYIDSELVLHFNRLGSDVSGVTIKDGDILDGDLDVTTHNKNYANTVVFTDAWTIEGGKVFETVGDGNTRIWNMEFSIWNKPTVYVWRDVNSQSGGYEEMAVGDKENEDESNIYNFYFTKGDKRITQNSNDDVLLSADKIKVEYDGMVVYEGRVTRDSEIQKMLDRSGEVIGEVVYKCTDRVVGLAAIEKKANDLIDSFAQDTETIEFKTSKDGIGLGQTVKVDLTRETVSSGEYVVESIEYLYKNGYMDYKIRMTNGTIQGNWTSNFSRSVGGVGKSSMRLGGGMNMSGNPITPQFSGTGTNFNSNNVTRFEARDSLVVEDGERRVYILED</sequence>
<geneLocation type="plasmid" evidence="1 2">
    <name>unnamed</name>
</geneLocation>
<proteinExistence type="predicted"/>
<evidence type="ECO:0000313" key="1">
    <source>
        <dbReference type="EMBL" id="WIG00295.1"/>
    </source>
</evidence>
<dbReference type="RefSeq" id="WP_231419924.1">
    <property type="nucleotide sequence ID" value="NZ_CP126447.1"/>
</dbReference>
<accession>A0ABY8V3F8</accession>
<evidence type="ECO:0008006" key="3">
    <source>
        <dbReference type="Google" id="ProtNLM"/>
    </source>
</evidence>
<organism evidence="1 2">
    <name type="scientific">Pontibacillus chungwhensis</name>
    <dbReference type="NCBI Taxonomy" id="265426"/>
    <lineage>
        <taxon>Bacteria</taxon>
        <taxon>Bacillati</taxon>
        <taxon>Bacillota</taxon>
        <taxon>Bacilli</taxon>
        <taxon>Bacillales</taxon>
        <taxon>Bacillaceae</taxon>
        <taxon>Pontibacillus</taxon>
    </lineage>
</organism>
<reference evidence="1 2" key="1">
    <citation type="submission" date="2023-05" db="EMBL/GenBank/DDBJ databases">
        <title>Comparative genomics reveals the evidence of polycyclic aromatic hydrocarbons degradation in moderately halophilic genus Pontibacillus.</title>
        <authorList>
            <person name="Yang H."/>
            <person name="Qian Z."/>
        </authorList>
    </citation>
    <scope>NUCLEOTIDE SEQUENCE [LARGE SCALE GENOMIC DNA]</scope>
    <source>
        <strain evidence="2">HN14</strain>
        <plasmid evidence="1 2">unnamed</plasmid>
    </source>
</reference>
<keyword evidence="1" id="KW-0614">Plasmid</keyword>
<gene>
    <name evidence="1" type="ORF">QNI29_21045</name>
</gene>
<dbReference type="Proteomes" id="UP001236652">
    <property type="component" value="Plasmid unnamed"/>
</dbReference>
<keyword evidence="2" id="KW-1185">Reference proteome</keyword>